<evidence type="ECO:0000256" key="7">
    <source>
        <dbReference type="SAM" id="Phobius"/>
    </source>
</evidence>
<accession>A0A1C3K763</accession>
<dbReference type="Proteomes" id="UP000078558">
    <property type="component" value="Chromosome I"/>
</dbReference>
<keyword evidence="2" id="KW-0813">Transport</keyword>
<feature type="transmembrane region" description="Helical" evidence="7">
    <location>
        <begin position="339"/>
        <end position="361"/>
    </location>
</feature>
<dbReference type="OrthoDB" id="8579878at2"/>
<proteinExistence type="predicted"/>
<feature type="transmembrane region" description="Helical" evidence="7">
    <location>
        <begin position="367"/>
        <end position="388"/>
    </location>
</feature>
<reference evidence="9 10" key="2">
    <citation type="submission" date="2017-08" db="EMBL/GenBank/DDBJ databases">
        <authorList>
            <person name="de Groot N.N."/>
        </authorList>
    </citation>
    <scope>NUCLEOTIDE SEQUENCE [LARGE SCALE GENOMIC DNA]</scope>
    <source>
        <strain evidence="9">Orrdi1</strain>
    </source>
</reference>
<name>A0A1C3K763_9BURK</name>
<evidence type="ECO:0000256" key="2">
    <source>
        <dbReference type="ARBA" id="ARBA00022448"/>
    </source>
</evidence>
<dbReference type="SUPFAM" id="SSF103473">
    <property type="entry name" value="MFS general substrate transporter"/>
    <property type="match status" value="1"/>
</dbReference>
<dbReference type="GO" id="GO:0022857">
    <property type="term" value="F:transmembrane transporter activity"/>
    <property type="evidence" value="ECO:0007669"/>
    <property type="project" value="InterPro"/>
</dbReference>
<dbReference type="AlphaFoldDB" id="A0A1C3K763"/>
<feature type="transmembrane region" description="Helical" evidence="7">
    <location>
        <begin position="128"/>
        <end position="150"/>
    </location>
</feature>
<dbReference type="STRING" id="1851544.ODI_03899"/>
<evidence type="ECO:0000313" key="10">
    <source>
        <dbReference type="Proteomes" id="UP000078558"/>
    </source>
</evidence>
<feature type="transmembrane region" description="Helical" evidence="7">
    <location>
        <begin position="281"/>
        <end position="298"/>
    </location>
</feature>
<feature type="transmembrane region" description="Helical" evidence="7">
    <location>
        <begin position="95"/>
        <end position="116"/>
    </location>
</feature>
<dbReference type="EMBL" id="LT907988">
    <property type="protein sequence ID" value="SOE50133.1"/>
    <property type="molecule type" value="Genomic_DNA"/>
</dbReference>
<dbReference type="RefSeq" id="WP_067758664.1">
    <property type="nucleotide sequence ID" value="NZ_LT907988.1"/>
</dbReference>
<dbReference type="Pfam" id="PF07690">
    <property type="entry name" value="MFS_1"/>
    <property type="match status" value="1"/>
</dbReference>
<dbReference type="Gene3D" id="1.20.1250.20">
    <property type="entry name" value="MFS general substrate transporter like domains"/>
    <property type="match status" value="1"/>
</dbReference>
<feature type="transmembrane region" description="Helical" evidence="7">
    <location>
        <begin position="7"/>
        <end position="29"/>
    </location>
</feature>
<dbReference type="InterPro" id="IPR011701">
    <property type="entry name" value="MFS"/>
</dbReference>
<comment type="subcellular location">
    <subcellularLocation>
        <location evidence="1">Cell membrane</location>
        <topology evidence="1">Multi-pass membrane protein</topology>
    </subcellularLocation>
</comment>
<feature type="transmembrane region" description="Helical" evidence="7">
    <location>
        <begin position="71"/>
        <end position="89"/>
    </location>
</feature>
<gene>
    <name evidence="8" type="ORF">ODI_03899</name>
    <name evidence="9" type="ORF">ODI_R2526</name>
</gene>
<dbReference type="KEGG" id="odi:ODI_R2526"/>
<evidence type="ECO:0000256" key="3">
    <source>
        <dbReference type="ARBA" id="ARBA00022475"/>
    </source>
</evidence>
<feature type="transmembrane region" description="Helical" evidence="7">
    <location>
        <begin position="251"/>
        <end position="269"/>
    </location>
</feature>
<reference evidence="8 10" key="1">
    <citation type="submission" date="2016-06" db="EMBL/GenBank/DDBJ databases">
        <authorList>
            <person name="Kjaerup R.B."/>
            <person name="Dalgaard T.S."/>
            <person name="Juul-Madsen H.R."/>
        </authorList>
    </citation>
    <scope>NUCLEOTIDE SEQUENCE [LARGE SCALE GENOMIC DNA]</scope>
    <source>
        <strain evidence="8">Orrdi1</strain>
    </source>
</reference>
<organism evidence="8 10">
    <name type="scientific">Orrella dioscoreae</name>
    <dbReference type="NCBI Taxonomy" id="1851544"/>
    <lineage>
        <taxon>Bacteria</taxon>
        <taxon>Pseudomonadati</taxon>
        <taxon>Pseudomonadota</taxon>
        <taxon>Betaproteobacteria</taxon>
        <taxon>Burkholderiales</taxon>
        <taxon>Alcaligenaceae</taxon>
        <taxon>Orrella</taxon>
    </lineage>
</organism>
<keyword evidence="4 7" id="KW-0812">Transmembrane</keyword>
<keyword evidence="5 7" id="KW-1133">Transmembrane helix</keyword>
<feature type="transmembrane region" description="Helical" evidence="7">
    <location>
        <begin position="41"/>
        <end position="59"/>
    </location>
</feature>
<evidence type="ECO:0000313" key="8">
    <source>
        <dbReference type="EMBL" id="SBT27312.1"/>
    </source>
</evidence>
<dbReference type="PANTHER" id="PTHR43414">
    <property type="entry name" value="MULTIDRUG RESISTANCE PROTEIN MDTG"/>
    <property type="match status" value="1"/>
</dbReference>
<feature type="transmembrane region" description="Helical" evidence="7">
    <location>
        <begin position="310"/>
        <end position="327"/>
    </location>
</feature>
<protein>
    <submittedName>
        <fullName evidence="8">Siderophore related permease</fullName>
    </submittedName>
</protein>
<evidence type="ECO:0000256" key="4">
    <source>
        <dbReference type="ARBA" id="ARBA00022692"/>
    </source>
</evidence>
<feature type="transmembrane region" description="Helical" evidence="7">
    <location>
        <begin position="156"/>
        <end position="178"/>
    </location>
</feature>
<feature type="transmembrane region" description="Helical" evidence="7">
    <location>
        <begin position="213"/>
        <end position="231"/>
    </location>
</feature>
<evidence type="ECO:0000256" key="1">
    <source>
        <dbReference type="ARBA" id="ARBA00004651"/>
    </source>
</evidence>
<dbReference type="GO" id="GO:0005886">
    <property type="term" value="C:plasma membrane"/>
    <property type="evidence" value="ECO:0007669"/>
    <property type="project" value="UniProtKB-SubCell"/>
</dbReference>
<dbReference type="PANTHER" id="PTHR43414:SF6">
    <property type="entry name" value="MULTIDRUG RESISTANCE PROTEIN MDTG"/>
    <property type="match status" value="1"/>
</dbReference>
<evidence type="ECO:0000313" key="9">
    <source>
        <dbReference type="EMBL" id="SOE50133.1"/>
    </source>
</evidence>
<keyword evidence="6 7" id="KW-0472">Membrane</keyword>
<sequence length="421" mass="45817">MTLRTHIIVMTAFAVVSDAILIPFYPQFFSLRYGMDSSVHVGAYVAAISIAVMCTLPLWARLARRVEPLHLLVWTQLAAGTFSVASNWAPDVAWYWGLSMLMFMCKSSYLLMYPYLMRLTPKAEHAGVVGTLSVVVNFGAILGAVVGGFVLSEWGATGSIMAMAAGDFFQMGVCAYLIRSGRIVRTTRAHDPGYVAPASPLPALAAWRARMPILRLALIMLLFDFGCYVIRPFFSTHWQAISGDDSELASGAVFAIPGVLALIALRVHARLRARQARLPDHTLGNLLLGMAGLLMQGAPDPALVIVGRCLYGWAIFQIIVKLDVALFRLSRPERYAQDFAVTNFFQNLGVLLSSFAAGAIVSRYGLYMPFVVGAAVFLLTGMLDRLILRVPSASEARVADVGCTRDLFKAASPTVPEDIQA</sequence>
<keyword evidence="3" id="KW-1003">Cell membrane</keyword>
<evidence type="ECO:0000256" key="6">
    <source>
        <dbReference type="ARBA" id="ARBA00023136"/>
    </source>
</evidence>
<keyword evidence="10" id="KW-1185">Reference proteome</keyword>
<dbReference type="EMBL" id="FLRC01000053">
    <property type="protein sequence ID" value="SBT27312.1"/>
    <property type="molecule type" value="Genomic_DNA"/>
</dbReference>
<evidence type="ECO:0000256" key="5">
    <source>
        <dbReference type="ARBA" id="ARBA00022989"/>
    </source>
</evidence>
<dbReference type="InterPro" id="IPR036259">
    <property type="entry name" value="MFS_trans_sf"/>
</dbReference>